<dbReference type="AlphaFoldDB" id="A0A6G0Z6Z0"/>
<dbReference type="GO" id="GO:0033260">
    <property type="term" value="P:nuclear DNA replication"/>
    <property type="evidence" value="ECO:0007669"/>
    <property type="project" value="TreeGrafter"/>
</dbReference>
<evidence type="ECO:0000313" key="18">
    <source>
        <dbReference type="EMBL" id="KAF0766351.1"/>
    </source>
</evidence>
<dbReference type="InterPro" id="IPR022755">
    <property type="entry name" value="Znf_C2H2_jaz"/>
</dbReference>
<keyword evidence="6" id="KW-0132">Cell division</keyword>
<dbReference type="Pfam" id="PF23406">
    <property type="entry name" value="ZNF380_CC"/>
    <property type="match status" value="1"/>
</dbReference>
<feature type="region of interest" description="Disordered" evidence="15">
    <location>
        <begin position="158"/>
        <end position="185"/>
    </location>
</feature>
<dbReference type="GO" id="GO:0033314">
    <property type="term" value="P:mitotic DNA replication checkpoint signaling"/>
    <property type="evidence" value="ECO:0007669"/>
    <property type="project" value="TreeGrafter"/>
</dbReference>
<evidence type="ECO:0000256" key="7">
    <source>
        <dbReference type="ARBA" id="ARBA00022723"/>
    </source>
</evidence>
<keyword evidence="5" id="KW-0217">Developmental protein</keyword>
<feature type="domain" description="ZNF380 coiled-coil" evidence="17">
    <location>
        <begin position="200"/>
        <end position="280"/>
    </location>
</feature>
<keyword evidence="19" id="KW-1185">Reference proteome</keyword>
<evidence type="ECO:0000256" key="8">
    <source>
        <dbReference type="ARBA" id="ARBA00022771"/>
    </source>
</evidence>
<keyword evidence="13" id="KW-0131">Cell cycle</keyword>
<proteinExistence type="predicted"/>
<evidence type="ECO:0000256" key="5">
    <source>
        <dbReference type="ARBA" id="ARBA00022473"/>
    </source>
</evidence>
<evidence type="ECO:0000256" key="9">
    <source>
        <dbReference type="ARBA" id="ARBA00022776"/>
    </source>
</evidence>
<evidence type="ECO:0000256" key="4">
    <source>
        <dbReference type="ARBA" id="ARBA00022454"/>
    </source>
</evidence>
<dbReference type="Pfam" id="PF12171">
    <property type="entry name" value="zf-C2H2_jaz"/>
    <property type="match status" value="1"/>
</dbReference>
<dbReference type="OrthoDB" id="77607at2759"/>
<dbReference type="Proteomes" id="UP000478052">
    <property type="component" value="Unassembled WGS sequence"/>
</dbReference>
<keyword evidence="9" id="KW-0498">Mitosis</keyword>
<evidence type="ECO:0000256" key="3">
    <source>
        <dbReference type="ARBA" id="ARBA00017358"/>
    </source>
</evidence>
<feature type="domain" description="Zinc finger double-stranded RNA binding" evidence="16">
    <location>
        <begin position="78"/>
        <end position="104"/>
    </location>
</feature>
<dbReference type="GO" id="GO:0044773">
    <property type="term" value="P:mitotic DNA damage checkpoint signaling"/>
    <property type="evidence" value="ECO:0007669"/>
    <property type="project" value="TreeGrafter"/>
</dbReference>
<evidence type="ECO:0000256" key="15">
    <source>
        <dbReference type="SAM" id="MobiDB-lite"/>
    </source>
</evidence>
<dbReference type="Gene3D" id="3.30.160.60">
    <property type="entry name" value="Classic Zinc Finger"/>
    <property type="match status" value="1"/>
</dbReference>
<evidence type="ECO:0000256" key="11">
    <source>
        <dbReference type="ARBA" id="ARBA00023054"/>
    </source>
</evidence>
<feature type="compositionally biased region" description="Polar residues" evidence="15">
    <location>
        <begin position="167"/>
        <end position="177"/>
    </location>
</feature>
<feature type="compositionally biased region" description="Acidic residues" evidence="15">
    <location>
        <begin position="298"/>
        <end position="311"/>
    </location>
</feature>
<dbReference type="GO" id="GO:0005681">
    <property type="term" value="C:spliceosomal complex"/>
    <property type="evidence" value="ECO:0007669"/>
    <property type="project" value="InterPro"/>
</dbReference>
<evidence type="ECO:0000256" key="1">
    <source>
        <dbReference type="ARBA" id="ARBA00004286"/>
    </source>
</evidence>
<dbReference type="GO" id="GO:0008270">
    <property type="term" value="F:zinc ion binding"/>
    <property type="evidence" value="ECO:0007669"/>
    <property type="project" value="UniProtKB-KW"/>
</dbReference>
<evidence type="ECO:0000256" key="14">
    <source>
        <dbReference type="ARBA" id="ARBA00030672"/>
    </source>
</evidence>
<evidence type="ECO:0000259" key="17">
    <source>
        <dbReference type="Pfam" id="PF23406"/>
    </source>
</evidence>
<keyword evidence="7" id="KW-0479">Metal-binding</keyword>
<organism evidence="18 19">
    <name type="scientific">Aphis craccivora</name>
    <name type="common">Cowpea aphid</name>
    <dbReference type="NCBI Taxonomy" id="307492"/>
    <lineage>
        <taxon>Eukaryota</taxon>
        <taxon>Metazoa</taxon>
        <taxon>Ecdysozoa</taxon>
        <taxon>Arthropoda</taxon>
        <taxon>Hexapoda</taxon>
        <taxon>Insecta</taxon>
        <taxon>Pterygota</taxon>
        <taxon>Neoptera</taxon>
        <taxon>Paraneoptera</taxon>
        <taxon>Hemiptera</taxon>
        <taxon>Sternorrhyncha</taxon>
        <taxon>Aphidomorpha</taxon>
        <taxon>Aphidoidea</taxon>
        <taxon>Aphididae</taxon>
        <taxon>Aphidini</taxon>
        <taxon>Aphis</taxon>
        <taxon>Aphis</taxon>
    </lineage>
</organism>
<dbReference type="SUPFAM" id="SSF57667">
    <property type="entry name" value="beta-beta-alpha zinc fingers"/>
    <property type="match status" value="1"/>
</dbReference>
<dbReference type="PANTHER" id="PTHR13278">
    <property type="entry name" value="ZINC FINGER PROTEIN 830"/>
    <property type="match status" value="1"/>
</dbReference>
<comment type="subcellular location">
    <subcellularLocation>
        <location evidence="1">Chromosome</location>
    </subcellularLocation>
    <subcellularLocation>
        <location evidence="2">Nucleus speckle</location>
    </subcellularLocation>
</comment>
<name>A0A6G0Z6Z0_APHCR</name>
<evidence type="ECO:0000256" key="13">
    <source>
        <dbReference type="ARBA" id="ARBA00023306"/>
    </source>
</evidence>
<keyword evidence="11" id="KW-0175">Coiled coil</keyword>
<reference evidence="18 19" key="1">
    <citation type="submission" date="2019-08" db="EMBL/GenBank/DDBJ databases">
        <title>Whole genome of Aphis craccivora.</title>
        <authorList>
            <person name="Voronova N.V."/>
            <person name="Shulinski R.S."/>
            <person name="Bandarenka Y.V."/>
            <person name="Zhorov D.G."/>
            <person name="Warner D."/>
        </authorList>
    </citation>
    <scope>NUCLEOTIDE SEQUENCE [LARGE SCALE GENOMIC DNA]</scope>
    <source>
        <strain evidence="18">180601</strain>
        <tissue evidence="18">Whole Body</tissue>
    </source>
</reference>
<dbReference type="InterPro" id="IPR059039">
    <property type="entry name" value="ZNF380_CC"/>
</dbReference>
<protein>
    <recommendedName>
        <fullName evidence="3">Zinc finger protein 830</fullName>
    </recommendedName>
    <alternativeName>
        <fullName evidence="14">Coiled-coil domain-containing protein 16</fullName>
    </alternativeName>
</protein>
<evidence type="ECO:0000259" key="16">
    <source>
        <dbReference type="Pfam" id="PF12171"/>
    </source>
</evidence>
<dbReference type="PANTHER" id="PTHR13278:SF0">
    <property type="entry name" value="ZINC FINGER PROTEIN 830"/>
    <property type="match status" value="1"/>
</dbReference>
<keyword evidence="8" id="KW-0863">Zinc-finger</keyword>
<accession>A0A6G0Z6Z0</accession>
<dbReference type="GO" id="GO:0003676">
    <property type="term" value="F:nucleic acid binding"/>
    <property type="evidence" value="ECO:0007669"/>
    <property type="project" value="InterPro"/>
</dbReference>
<keyword evidence="4" id="KW-0158">Chromosome</keyword>
<gene>
    <name evidence="18" type="ORF">FWK35_00010034</name>
</gene>
<dbReference type="EMBL" id="VUJU01001211">
    <property type="protein sequence ID" value="KAF0766351.1"/>
    <property type="molecule type" value="Genomic_DNA"/>
</dbReference>
<evidence type="ECO:0000256" key="2">
    <source>
        <dbReference type="ARBA" id="ARBA00004324"/>
    </source>
</evidence>
<evidence type="ECO:0000256" key="10">
    <source>
        <dbReference type="ARBA" id="ARBA00022833"/>
    </source>
</evidence>
<sequence length="318" mass="36615">MASMSAAKKKQVSQNELRLLMLKQKLQTQRVKKKIESPLAKYPFNCSNVVIRLSLVPTTILRCPHTAAVAMAVVISGQLSCIVCKLNIKDDSLWSVHISSKVHKENISKRKPESSKMTERLAVTTESLKRTLPKQESFVPPKKLKGILKNYKAPPERVPNDFFESPMPTSSKTTNDNQETDEKMDEQAENIDINLDKGELPKGFFDDPMLDAKIRNEEYVSSIDEEFIKFQKEIKEENMLSEQIMADNEDETTYGRQVEEIDEQIKHWSKVIELEKKREKIALATENMNNMEIKNELDEVEESDGSDMDEFIDWRSKK</sequence>
<keyword evidence="12" id="KW-0539">Nucleus</keyword>
<dbReference type="InterPro" id="IPR036236">
    <property type="entry name" value="Znf_C2H2_sf"/>
</dbReference>
<keyword evidence="10" id="KW-0862">Zinc</keyword>
<evidence type="ECO:0000313" key="19">
    <source>
        <dbReference type="Proteomes" id="UP000478052"/>
    </source>
</evidence>
<dbReference type="InterPro" id="IPR040050">
    <property type="entry name" value="ZNF830-like"/>
</dbReference>
<evidence type="ECO:0000256" key="12">
    <source>
        <dbReference type="ARBA" id="ARBA00023242"/>
    </source>
</evidence>
<feature type="region of interest" description="Disordered" evidence="15">
    <location>
        <begin position="294"/>
        <end position="318"/>
    </location>
</feature>
<comment type="caution">
    <text evidence="18">The sequence shown here is derived from an EMBL/GenBank/DDBJ whole genome shotgun (WGS) entry which is preliminary data.</text>
</comment>
<evidence type="ECO:0000256" key="6">
    <source>
        <dbReference type="ARBA" id="ARBA00022618"/>
    </source>
</evidence>